<reference evidence="2 3" key="2">
    <citation type="submission" date="2017-11" db="EMBL/GenBank/DDBJ databases">
        <title>Lysogenic conversion of Stenotrophomonas maltophilia by temperate phage DLP4.</title>
        <authorList>
            <person name="Dennis J."/>
            <person name="Stothard P."/>
        </authorList>
    </citation>
    <scope>NUCLEOTIDE SEQUENCE [LARGE SCALE GENOMIC DNA]</scope>
</reference>
<accession>A0A2D2W2K2</accession>
<name>A0A2D2W2K2_9CAUD</name>
<organism evidence="2 3">
    <name type="scientific">Stenotrophomonas phage vB_SmaS_DLP_5</name>
    <dbReference type="NCBI Taxonomy" id="2044561"/>
    <lineage>
        <taxon>Viruses</taxon>
        <taxon>Duplodnaviria</taxon>
        <taxon>Heunggongvirae</taxon>
        <taxon>Uroviricota</taxon>
        <taxon>Caudoviricetes</taxon>
        <taxon>Delepquintavirus</taxon>
        <taxon>Delepquintavirus DLP5</taxon>
    </lineage>
</organism>
<evidence type="ECO:0000313" key="2">
    <source>
        <dbReference type="EMBL" id="ATS92372.1"/>
    </source>
</evidence>
<sequence length="103" mass="11970">MSDYLIKSMILAAIAVVMAFLLWGLIRGVRESLRALWWVRYQRRMMELGAWLDRFETLQPVIVSEGRRLVAVEVADADADLSLENFLKKYGVNEREFCTTYGH</sequence>
<keyword evidence="1" id="KW-1133">Transmembrane helix</keyword>
<gene>
    <name evidence="2" type="ORF">DLP05_106</name>
</gene>
<keyword evidence="1" id="KW-0812">Transmembrane</keyword>
<evidence type="ECO:0000256" key="1">
    <source>
        <dbReference type="SAM" id="Phobius"/>
    </source>
</evidence>
<keyword evidence="3" id="KW-1185">Reference proteome</keyword>
<protein>
    <submittedName>
        <fullName evidence="2">Uncharacterized protein</fullName>
    </submittedName>
</protein>
<proteinExistence type="predicted"/>
<dbReference type="Proteomes" id="UP000241675">
    <property type="component" value="Segment"/>
</dbReference>
<evidence type="ECO:0000313" key="3">
    <source>
        <dbReference type="Proteomes" id="UP000241675"/>
    </source>
</evidence>
<dbReference type="EMBL" id="MG189906">
    <property type="protein sequence ID" value="ATS92372.1"/>
    <property type="molecule type" value="Genomic_DNA"/>
</dbReference>
<feature type="transmembrane region" description="Helical" evidence="1">
    <location>
        <begin position="6"/>
        <end position="26"/>
    </location>
</feature>
<keyword evidence="1" id="KW-0472">Membrane</keyword>
<reference evidence="3" key="1">
    <citation type="submission" date="2017-10" db="EMBL/GenBank/DDBJ databases">
        <authorList>
            <person name="Peters D.L."/>
        </authorList>
    </citation>
    <scope>NUCLEOTIDE SEQUENCE [LARGE SCALE GENOMIC DNA]</scope>
</reference>